<sequence length="1148" mass="127429">MSDESKNSITFIHLRTHSAYSLAEGALRIKQMAGLAKDIGSPALAITDTGNLFGALEFSEALSEKGIQPIIGCTLKIACEEPSPDAPQRQRTGLRKLPSLAFLAKDEAGYKNLMKLTSRAYLDSPDTAEPHVSMEYLTAHSDGLICLTGGPDGPVNEALIQGQSQVARTRMEDLAKVFGDRLYVELQRHGTENEQLSEPGLIDLAYELELPLVATNQPYFAKLDDYAAHDALICIAEGEVVSAEDRRRLTPEHYFKTSKQMATLFADIPEAIASTVEIARRCAFKVRSQKPILPRYGEGDEAEELRRQAFDGLANRLKERGLSEGYSEEDYKQRLEFELDVIIKMKYPGYFLIVSDFIKYAKSKGIPVGPGRGSGAGSLVAYSLTITDLDPLRFKLLFERFLNPDRVSMPDFDIDFCQDRRDEVIDYVQEKYGKDHVAQIITFGKLQARAVCRDVGRVLQMPYGQVDRLSKMIPMNPANPVTLAQAIEGEPRLQEERDKDPTVRTMLEIGLKLEGLYRHASTHAAGIVIGDRPLEELVPLYRDPRSSIPATQFNMKYVEKAGLVKFDFLGLKTLTIIDKAQRLIRQRIPDFDANKIPLDDLPTFAMLGQGDTVGVFQLESAGMRDAVRQMRADRFEDLIALVALYRPGPMANIPIYCARKLGREPLEYMHPALEPILKETFGVITYQEQVQQIAKDLAGYTLAQADLLRRAMGKKIKSEMDAQRENFLKGAIDRGIDPTIASNIFDACAKFAEYGFNKSHSAPYAYISYQTAYLKANHPVEFLAASMSLDMGNTDKLQVFRQEAQRIGVKIVPPSINQSQVDFVVKDAAVLYSLSALKNVGSGAIQHLVEKREAEGPYTTLGDFARRIDAHVLNRRALESLAKAGAFDELQPNRAQVFEGIDAVLAMANRTTAEAEAGQHDLFGQGSGRKEDVALPAREGWLPMDRLAREFEAVGFYLSGHPLDDYMSRLTRMGVDTWNSFRDKALTKGATAAKLAGTITHRQERRSKSGNKFAFVGFSDPTGQFETICFSDTLALTRDMLEPGRAVIARVEADVDGEEVRLRLQGVEDIERAASQITSGLTIFLKDAKPIESIAQRLTNGGKAPVRLVLQMERGREVEMVLGNKFTVTPQIKGAIKAISGVIDVQDL</sequence>
<proteinExistence type="predicted"/>
<reference evidence="1" key="1">
    <citation type="submission" date="2021-01" db="EMBL/GenBank/DDBJ databases">
        <authorList>
            <person name="Sun Q."/>
        </authorList>
    </citation>
    <scope>NUCLEOTIDE SEQUENCE</scope>
    <source>
        <strain evidence="1">YIM B02566</strain>
    </source>
</reference>
<dbReference type="EMBL" id="JAENHL010000006">
    <property type="protein sequence ID" value="MBK1866591.1"/>
    <property type="molecule type" value="Genomic_DNA"/>
</dbReference>
<protein>
    <submittedName>
        <fullName evidence="1">DNA polymerase III subunit alpha</fullName>
        <ecNumber evidence="1">2.7.7.7</ecNumber>
    </submittedName>
</protein>
<name>A0ACC5R1Q5_9HYPH</name>
<keyword evidence="1" id="KW-0808">Transferase</keyword>
<organism evidence="1 2">
    <name type="scientific">Taklimakanibacter albus</name>
    <dbReference type="NCBI Taxonomy" id="2800327"/>
    <lineage>
        <taxon>Bacteria</taxon>
        <taxon>Pseudomonadati</taxon>
        <taxon>Pseudomonadota</taxon>
        <taxon>Alphaproteobacteria</taxon>
        <taxon>Hyphomicrobiales</taxon>
        <taxon>Aestuariivirgaceae</taxon>
        <taxon>Taklimakanibacter</taxon>
    </lineage>
</organism>
<accession>A0ACC5R1Q5</accession>
<evidence type="ECO:0000313" key="1">
    <source>
        <dbReference type="EMBL" id="MBK1866591.1"/>
    </source>
</evidence>
<dbReference type="Proteomes" id="UP000616151">
    <property type="component" value="Unassembled WGS sequence"/>
</dbReference>
<keyword evidence="1" id="KW-0548">Nucleotidyltransferase</keyword>
<evidence type="ECO:0000313" key="2">
    <source>
        <dbReference type="Proteomes" id="UP000616151"/>
    </source>
</evidence>
<dbReference type="EC" id="2.7.7.7" evidence="1"/>
<keyword evidence="2" id="KW-1185">Reference proteome</keyword>
<comment type="caution">
    <text evidence="1">The sequence shown here is derived from an EMBL/GenBank/DDBJ whole genome shotgun (WGS) entry which is preliminary data.</text>
</comment>
<gene>
    <name evidence="1" type="primary">dnaE</name>
    <name evidence="1" type="ORF">JHL16_09525</name>
</gene>